<sequence>MYRFTRQPVLTPNTKPNTLSYTKMNCFTPALLKDYDNRMKYHENSTIICNLSRITHKYTLKMATHEPIVSACAFTVLL</sequence>
<protein>
    <submittedName>
        <fullName evidence="1">Uncharacterized protein</fullName>
    </submittedName>
</protein>
<dbReference type="EMBL" id="KQ770178">
    <property type="protein sequence ID" value="OAD52679.1"/>
    <property type="molecule type" value="Genomic_DNA"/>
</dbReference>
<evidence type="ECO:0000313" key="2">
    <source>
        <dbReference type="Proteomes" id="UP000250275"/>
    </source>
</evidence>
<proteinExistence type="predicted"/>
<accession>A0A310SEL7</accession>
<name>A0A310SEL7_9HYME</name>
<reference evidence="1 2" key="1">
    <citation type="submission" date="2015-07" db="EMBL/GenBank/DDBJ databases">
        <title>The genome of Eufriesea mexicana.</title>
        <authorList>
            <person name="Pan H."/>
            <person name="Kapheim K."/>
        </authorList>
    </citation>
    <scope>NUCLEOTIDE SEQUENCE [LARGE SCALE GENOMIC DNA]</scope>
    <source>
        <strain evidence="1">0111107269</strain>
        <tissue evidence="1">Whole body</tissue>
    </source>
</reference>
<organism evidence="1 2">
    <name type="scientific">Eufriesea mexicana</name>
    <dbReference type="NCBI Taxonomy" id="516756"/>
    <lineage>
        <taxon>Eukaryota</taxon>
        <taxon>Metazoa</taxon>
        <taxon>Ecdysozoa</taxon>
        <taxon>Arthropoda</taxon>
        <taxon>Hexapoda</taxon>
        <taxon>Insecta</taxon>
        <taxon>Pterygota</taxon>
        <taxon>Neoptera</taxon>
        <taxon>Endopterygota</taxon>
        <taxon>Hymenoptera</taxon>
        <taxon>Apocrita</taxon>
        <taxon>Aculeata</taxon>
        <taxon>Apoidea</taxon>
        <taxon>Anthophila</taxon>
        <taxon>Apidae</taxon>
        <taxon>Eufriesea</taxon>
    </lineage>
</organism>
<gene>
    <name evidence="1" type="ORF">WN48_00478</name>
</gene>
<dbReference type="AlphaFoldDB" id="A0A310SEL7"/>
<evidence type="ECO:0000313" key="1">
    <source>
        <dbReference type="EMBL" id="OAD52679.1"/>
    </source>
</evidence>
<keyword evidence="2" id="KW-1185">Reference proteome</keyword>
<dbReference type="Proteomes" id="UP000250275">
    <property type="component" value="Unassembled WGS sequence"/>
</dbReference>